<gene>
    <name evidence="2" type="ORF">A2756_01540</name>
</gene>
<dbReference type="STRING" id="1802115.A2756_01540"/>
<organism evidence="2 3">
    <name type="scientific">Candidatus Ryanbacteria bacterium RIFCSPHIGHO2_01_FULL_48_27</name>
    <dbReference type="NCBI Taxonomy" id="1802115"/>
    <lineage>
        <taxon>Bacteria</taxon>
        <taxon>Candidatus Ryaniibacteriota</taxon>
    </lineage>
</organism>
<keyword evidence="1" id="KW-1133">Transmembrane helix</keyword>
<accession>A0A1G2G4U9</accession>
<dbReference type="AlphaFoldDB" id="A0A1G2G4U9"/>
<dbReference type="Proteomes" id="UP000177785">
    <property type="component" value="Unassembled WGS sequence"/>
</dbReference>
<evidence type="ECO:0000313" key="2">
    <source>
        <dbReference type="EMBL" id="OGZ45285.1"/>
    </source>
</evidence>
<keyword evidence="1" id="KW-0812">Transmembrane</keyword>
<dbReference type="EMBL" id="MHNL01000007">
    <property type="protein sequence ID" value="OGZ45285.1"/>
    <property type="molecule type" value="Genomic_DNA"/>
</dbReference>
<protein>
    <submittedName>
        <fullName evidence="2">Uncharacterized protein</fullName>
    </submittedName>
</protein>
<proteinExistence type="predicted"/>
<keyword evidence="1" id="KW-0472">Membrane</keyword>
<comment type="caution">
    <text evidence="2">The sequence shown here is derived from an EMBL/GenBank/DDBJ whole genome shotgun (WGS) entry which is preliminary data.</text>
</comment>
<sequence length="257" mass="27753">MNHKTHLKADERVARIFIWTGIIIAALLVALGGFTGRVGFRYRSASVGMISNNIKADHHYSDAGLHIVEGWVMTPSECYETRASARVAESYPEQVVLEVSVRQLLQSESCAQGATGIPFKVSFRASSEARIHATLNGRPAKLTLTERQGSLVPLGSPLDLKIREERFVGNTKVRFDAVESDSRCPTDGGVACIQAGEAKLIFTVGGKPVRLSFPGGKTSASIGSHVLKVLELQPAAYAGDVADDIQYRATVQLESSR</sequence>
<reference evidence="2 3" key="1">
    <citation type="journal article" date="2016" name="Nat. Commun.">
        <title>Thousands of microbial genomes shed light on interconnected biogeochemical processes in an aquifer system.</title>
        <authorList>
            <person name="Anantharaman K."/>
            <person name="Brown C.T."/>
            <person name="Hug L.A."/>
            <person name="Sharon I."/>
            <person name="Castelle C.J."/>
            <person name="Probst A.J."/>
            <person name="Thomas B.C."/>
            <person name="Singh A."/>
            <person name="Wilkins M.J."/>
            <person name="Karaoz U."/>
            <person name="Brodie E.L."/>
            <person name="Williams K.H."/>
            <person name="Hubbard S.S."/>
            <person name="Banfield J.F."/>
        </authorList>
    </citation>
    <scope>NUCLEOTIDE SEQUENCE [LARGE SCALE GENOMIC DNA]</scope>
</reference>
<name>A0A1G2G4U9_9BACT</name>
<evidence type="ECO:0000313" key="3">
    <source>
        <dbReference type="Proteomes" id="UP000177785"/>
    </source>
</evidence>
<evidence type="ECO:0000256" key="1">
    <source>
        <dbReference type="SAM" id="Phobius"/>
    </source>
</evidence>
<feature type="transmembrane region" description="Helical" evidence="1">
    <location>
        <begin position="16"/>
        <end position="34"/>
    </location>
</feature>